<proteinExistence type="predicted"/>
<organism evidence="1 2">
    <name type="scientific">Streptococcus salivarius K12</name>
    <dbReference type="NCBI Taxonomy" id="1200793"/>
    <lineage>
        <taxon>Bacteria</taxon>
        <taxon>Bacillati</taxon>
        <taxon>Bacillota</taxon>
        <taxon>Bacilli</taxon>
        <taxon>Lactobacillales</taxon>
        <taxon>Streptococcaceae</taxon>
        <taxon>Streptococcus</taxon>
    </lineage>
</organism>
<comment type="caution">
    <text evidence="1">The sequence shown here is derived from an EMBL/GenBank/DDBJ whole genome shotgun (WGS) entry which is preliminary data.</text>
</comment>
<sequence>MIGYYSESSMAKDTNLSLSMLLKTNTSLLISKNQLTKIIRER</sequence>
<dbReference type="AlphaFoldDB" id="J7TNH3"/>
<evidence type="ECO:0000313" key="2">
    <source>
        <dbReference type="Proteomes" id="UP000006983"/>
    </source>
</evidence>
<dbReference type="PATRIC" id="fig|1200793.3.peg.1672"/>
<reference evidence="1 2" key="1">
    <citation type="journal article" date="2012" name="J. Bacteriol.">
        <title>Genome Sequence of the Lantibiotic Bacteriocin Producer Streptococcus salivarius Strain K12.</title>
        <authorList>
            <person name="Barretto C."/>
            <person name="Alvarez-Martin P."/>
            <person name="Foata F."/>
            <person name="Renault P."/>
            <person name="Berger B."/>
        </authorList>
    </citation>
    <scope>NUCLEOTIDE SEQUENCE [LARGE SCALE GENOMIC DNA]</scope>
    <source>
        <strain evidence="1 2">K12</strain>
    </source>
</reference>
<dbReference type="EMBL" id="ALIF01000006">
    <property type="protein sequence ID" value="EJO15684.1"/>
    <property type="molecule type" value="Genomic_DNA"/>
</dbReference>
<name>J7TNH3_STRSL</name>
<protein>
    <submittedName>
        <fullName evidence="1">Uncharacterized protein</fullName>
    </submittedName>
</protein>
<accession>J7TNH3</accession>
<gene>
    <name evidence="1" type="ORF">RSSL_00674</name>
</gene>
<dbReference type="Proteomes" id="UP000006983">
    <property type="component" value="Unassembled WGS sequence"/>
</dbReference>
<keyword evidence="2" id="KW-1185">Reference proteome</keyword>
<evidence type="ECO:0000313" key="1">
    <source>
        <dbReference type="EMBL" id="EJO15684.1"/>
    </source>
</evidence>